<feature type="region of interest" description="Disordered" evidence="1">
    <location>
        <begin position="144"/>
        <end position="163"/>
    </location>
</feature>
<accession>A0A0H5QKA2</accession>
<reference evidence="2" key="1">
    <citation type="submission" date="2015-04" db="EMBL/GenBank/DDBJ databases">
        <title>The genome sequence of the plant pathogenic Rhizarian Plasmodiophora brassicae reveals insights in its biotrophic life cycle and the origin of chitin synthesis.</title>
        <authorList>
            <person name="Schwelm A."/>
            <person name="Fogelqvist J."/>
            <person name="Knaust A."/>
            <person name="Julke S."/>
            <person name="Lilja T."/>
            <person name="Dhandapani V."/>
            <person name="Bonilla-Rosso G."/>
            <person name="Karlsson M."/>
            <person name="Shevchenko A."/>
            <person name="Choi S.R."/>
            <person name="Kim H.G."/>
            <person name="Park J.Y."/>
            <person name="Lim Y.P."/>
            <person name="Ludwig-Muller J."/>
            <person name="Dixelius C."/>
        </authorList>
    </citation>
    <scope>NUCLEOTIDE SEQUENCE</scope>
    <source>
        <tissue evidence="2">Potato root galls</tissue>
    </source>
</reference>
<feature type="region of interest" description="Disordered" evidence="1">
    <location>
        <begin position="1"/>
        <end position="78"/>
    </location>
</feature>
<protein>
    <recommendedName>
        <fullName evidence="3">H15 domain-containing protein</fullName>
    </recommendedName>
</protein>
<evidence type="ECO:0000313" key="2">
    <source>
        <dbReference type="EMBL" id="CRZ02052.1"/>
    </source>
</evidence>
<name>A0A0H5QKA2_9EUKA</name>
<feature type="compositionally biased region" description="Basic and acidic residues" evidence="1">
    <location>
        <begin position="20"/>
        <end position="36"/>
    </location>
</feature>
<dbReference type="AlphaFoldDB" id="A0A0H5QKA2"/>
<feature type="compositionally biased region" description="Polar residues" evidence="1">
    <location>
        <begin position="146"/>
        <end position="163"/>
    </location>
</feature>
<sequence length="182" mass="19838">RPTNSAAIGADSGGMIPFRSGEDRGGRWGEGRRRSGDASGSGTAANNGSDADLASSDTLTEEDIGRKTPESTCDEKEPGADAIDEMIIGAMASLSGSVSHGDIARWIFANYHVHRPNFLFKLRQRLNANVQKGIINVQRRYWLNDNPPTRGQETGKRGSSASSFDSISNRNYLLRHPMQFLR</sequence>
<organism evidence="2">
    <name type="scientific">Spongospora subterranea</name>
    <dbReference type="NCBI Taxonomy" id="70186"/>
    <lineage>
        <taxon>Eukaryota</taxon>
        <taxon>Sar</taxon>
        <taxon>Rhizaria</taxon>
        <taxon>Endomyxa</taxon>
        <taxon>Phytomyxea</taxon>
        <taxon>Plasmodiophorida</taxon>
        <taxon>Plasmodiophoridae</taxon>
        <taxon>Spongospora</taxon>
    </lineage>
</organism>
<feature type="compositionally biased region" description="Low complexity" evidence="1">
    <location>
        <begin position="37"/>
        <end position="51"/>
    </location>
</feature>
<proteinExistence type="predicted"/>
<evidence type="ECO:0008006" key="3">
    <source>
        <dbReference type="Google" id="ProtNLM"/>
    </source>
</evidence>
<feature type="compositionally biased region" description="Basic and acidic residues" evidence="1">
    <location>
        <begin position="63"/>
        <end position="78"/>
    </location>
</feature>
<evidence type="ECO:0000256" key="1">
    <source>
        <dbReference type="SAM" id="MobiDB-lite"/>
    </source>
</evidence>
<dbReference type="EMBL" id="HACM01001610">
    <property type="protein sequence ID" value="CRZ02052.1"/>
    <property type="molecule type" value="Transcribed_RNA"/>
</dbReference>
<feature type="non-terminal residue" evidence="2">
    <location>
        <position position="1"/>
    </location>
</feature>